<feature type="transmembrane region" description="Helical" evidence="1">
    <location>
        <begin position="141"/>
        <end position="164"/>
    </location>
</feature>
<dbReference type="EMBL" id="JACIDC010000001">
    <property type="protein sequence ID" value="MBB4038712.1"/>
    <property type="molecule type" value="Genomic_DNA"/>
</dbReference>
<dbReference type="Proteomes" id="UP000519439">
    <property type="component" value="Unassembled WGS sequence"/>
</dbReference>
<keyword evidence="1" id="KW-0472">Membrane</keyword>
<keyword evidence="1" id="KW-0812">Transmembrane</keyword>
<feature type="domain" description="Acyltransferase 3" evidence="2">
    <location>
        <begin position="19"/>
        <end position="356"/>
    </location>
</feature>
<name>A0A7W6IC19_9HYPH</name>
<dbReference type="InterPro" id="IPR050623">
    <property type="entry name" value="Glucan_succinyl_AcylTrfase"/>
</dbReference>
<feature type="transmembrane region" description="Helical" evidence="1">
    <location>
        <begin position="268"/>
        <end position="292"/>
    </location>
</feature>
<feature type="transmembrane region" description="Helical" evidence="1">
    <location>
        <begin position="27"/>
        <end position="50"/>
    </location>
</feature>
<keyword evidence="1" id="KW-1133">Transmembrane helix</keyword>
<evidence type="ECO:0000313" key="4">
    <source>
        <dbReference type="Proteomes" id="UP000519439"/>
    </source>
</evidence>
<dbReference type="Pfam" id="PF01757">
    <property type="entry name" value="Acyl_transf_3"/>
    <property type="match status" value="1"/>
</dbReference>
<organism evidence="3 4">
    <name type="scientific">Microvirga flocculans</name>
    <dbReference type="NCBI Taxonomy" id="217168"/>
    <lineage>
        <taxon>Bacteria</taxon>
        <taxon>Pseudomonadati</taxon>
        <taxon>Pseudomonadota</taxon>
        <taxon>Alphaproteobacteria</taxon>
        <taxon>Hyphomicrobiales</taxon>
        <taxon>Methylobacteriaceae</taxon>
        <taxon>Microvirga</taxon>
    </lineage>
</organism>
<sequence length="369" mass="39602">MSIVESIMNGPAPSPTPRNVWIDRLRAGLTVLVITHHATITYGASGSWFFKATEAISVPLTFMAAVNQAFFMGLFFMVSGYLAPASLDRKGTVGFLTDRAIRLGLPVLVFGFLLGPMTIAAATAPLHAIPAETASRILRGVFVLGPMWFPAALLFFSVVLGFWPPRDRADQPVPPFGLWLTLALLTGSAALLIRQIIPVGTSVLGFQIGYFASYIVLFAVGVRAGRAGWLSRLPLPALQRAMLAGLVTLPLLPAVLLTTNDVQFETGFSLAAITYALWEPLIALSAIPSLIVWSQRCGDRARPFWAWAAANSYGAFILHAPLLVAMSRGLEALNTPHGIALPLSVIGTVLFAFGLTAVLRRSALVRRVV</sequence>
<evidence type="ECO:0000259" key="2">
    <source>
        <dbReference type="Pfam" id="PF01757"/>
    </source>
</evidence>
<dbReference type="GO" id="GO:0016747">
    <property type="term" value="F:acyltransferase activity, transferring groups other than amino-acyl groups"/>
    <property type="evidence" value="ECO:0007669"/>
    <property type="project" value="InterPro"/>
</dbReference>
<dbReference type="PANTHER" id="PTHR36927:SF4">
    <property type="entry name" value="BLR5718 PROTEIN"/>
    <property type="match status" value="1"/>
</dbReference>
<feature type="transmembrane region" description="Helical" evidence="1">
    <location>
        <begin position="176"/>
        <end position="197"/>
    </location>
</feature>
<dbReference type="PANTHER" id="PTHR36927">
    <property type="entry name" value="BLR4337 PROTEIN"/>
    <property type="match status" value="1"/>
</dbReference>
<feature type="transmembrane region" description="Helical" evidence="1">
    <location>
        <begin position="103"/>
        <end position="129"/>
    </location>
</feature>
<feature type="transmembrane region" description="Helical" evidence="1">
    <location>
        <begin position="237"/>
        <end position="256"/>
    </location>
</feature>
<reference evidence="3 4" key="1">
    <citation type="submission" date="2020-08" db="EMBL/GenBank/DDBJ databases">
        <title>Genomic Encyclopedia of Type Strains, Phase IV (KMG-IV): sequencing the most valuable type-strain genomes for metagenomic binning, comparative biology and taxonomic classification.</title>
        <authorList>
            <person name="Goeker M."/>
        </authorList>
    </citation>
    <scope>NUCLEOTIDE SEQUENCE [LARGE SCALE GENOMIC DNA]</scope>
    <source>
        <strain evidence="3 4">DSM 15743</strain>
    </source>
</reference>
<protein>
    <recommendedName>
        <fullName evidence="2">Acyltransferase 3 domain-containing protein</fullName>
    </recommendedName>
</protein>
<comment type="caution">
    <text evidence="3">The sequence shown here is derived from an EMBL/GenBank/DDBJ whole genome shotgun (WGS) entry which is preliminary data.</text>
</comment>
<accession>A0A7W6IC19</accession>
<evidence type="ECO:0000256" key="1">
    <source>
        <dbReference type="SAM" id="Phobius"/>
    </source>
</evidence>
<feature type="transmembrane region" description="Helical" evidence="1">
    <location>
        <begin position="203"/>
        <end position="225"/>
    </location>
</feature>
<feature type="transmembrane region" description="Helical" evidence="1">
    <location>
        <begin position="339"/>
        <end position="359"/>
    </location>
</feature>
<gene>
    <name evidence="3" type="ORF">GGR34_000341</name>
</gene>
<feature type="transmembrane region" description="Helical" evidence="1">
    <location>
        <begin position="304"/>
        <end position="327"/>
    </location>
</feature>
<proteinExistence type="predicted"/>
<feature type="transmembrane region" description="Helical" evidence="1">
    <location>
        <begin position="62"/>
        <end position="83"/>
    </location>
</feature>
<dbReference type="RefSeq" id="WP_051434954.1">
    <property type="nucleotide sequence ID" value="NZ_JACIDC010000001.1"/>
</dbReference>
<dbReference type="InterPro" id="IPR002656">
    <property type="entry name" value="Acyl_transf_3_dom"/>
</dbReference>
<evidence type="ECO:0000313" key="3">
    <source>
        <dbReference type="EMBL" id="MBB4038712.1"/>
    </source>
</evidence>
<dbReference type="AlphaFoldDB" id="A0A7W6IC19"/>
<keyword evidence="4" id="KW-1185">Reference proteome</keyword>